<dbReference type="AlphaFoldDB" id="A0A7W3U0D0"/>
<dbReference type="InterPro" id="IPR029058">
    <property type="entry name" value="AB_hydrolase_fold"/>
</dbReference>
<proteinExistence type="predicted"/>
<gene>
    <name evidence="2" type="ORF">H5R63_06020</name>
    <name evidence="1" type="ORF">H5R64_07290</name>
</gene>
<dbReference type="Proteomes" id="UP000544052">
    <property type="component" value="Unassembled WGS sequence"/>
</dbReference>
<dbReference type="Pfam" id="PF06028">
    <property type="entry name" value="DUF915"/>
    <property type="match status" value="1"/>
</dbReference>
<protein>
    <submittedName>
        <fullName evidence="2">Alpha/beta hydrolase</fullName>
    </submittedName>
</protein>
<name>A0A7W3U0D0_9LACO</name>
<reference evidence="3 4" key="1">
    <citation type="submission" date="2020-07" db="EMBL/GenBank/DDBJ databases">
        <title>Description of Limosilactobacillus balticus sp. nov., Limosilactobacillus agrestis sp. nov., Limosilactobacillus albertensis sp. nov., Limosilactobacillus rudii sp. nov., Limosilactobacillus fastidiosus sp. nov., five novel Limosilactobacillus species isolated from the vertebrate gastrointestinal tract, and proposal of 6 subspecies of Limosilactobacillus reuteri adapted to the gastrointestinal tract of specific vertebrate hosts.</title>
        <authorList>
            <person name="Li F."/>
            <person name="Cheng C."/>
            <person name="Zheng J."/>
            <person name="Quevedo R.M."/>
            <person name="Li J."/>
            <person name="Roos S."/>
            <person name="Gaenzle M.G."/>
            <person name="Walter J."/>
        </authorList>
    </citation>
    <scope>NUCLEOTIDE SEQUENCE [LARGE SCALE GENOMIC DNA]</scope>
    <source>
        <strain evidence="2 3">WF-MA3-C</strain>
        <strain evidence="1 4">WF-MO7-1</strain>
    </source>
</reference>
<keyword evidence="2" id="KW-0378">Hydrolase</keyword>
<evidence type="ECO:0000313" key="3">
    <source>
        <dbReference type="Proteomes" id="UP000518255"/>
    </source>
</evidence>
<comment type="caution">
    <text evidence="2">The sequence shown here is derived from an EMBL/GenBank/DDBJ whole genome shotgun (WGS) entry which is preliminary data.</text>
</comment>
<evidence type="ECO:0000313" key="4">
    <source>
        <dbReference type="Proteomes" id="UP000544052"/>
    </source>
</evidence>
<dbReference type="GO" id="GO:0016787">
    <property type="term" value="F:hydrolase activity"/>
    <property type="evidence" value="ECO:0007669"/>
    <property type="project" value="UniProtKB-KW"/>
</dbReference>
<dbReference type="Proteomes" id="UP000518255">
    <property type="component" value="Unassembled WGS sequence"/>
</dbReference>
<dbReference type="RefSeq" id="WP_182581212.1">
    <property type="nucleotide sequence ID" value="NZ_JACIUY010000058.1"/>
</dbReference>
<dbReference type="EMBL" id="JACIUZ010000043">
    <property type="protein sequence ID" value="MBB1063558.1"/>
    <property type="molecule type" value="Genomic_DNA"/>
</dbReference>
<evidence type="ECO:0000313" key="1">
    <source>
        <dbReference type="EMBL" id="MBB1063558.1"/>
    </source>
</evidence>
<dbReference type="SUPFAM" id="SSF53474">
    <property type="entry name" value="alpha/beta-Hydrolases"/>
    <property type="match status" value="1"/>
</dbReference>
<dbReference type="InterPro" id="IPR010315">
    <property type="entry name" value="DUF915_hydro-like"/>
</dbReference>
<accession>A0A7W3U0D0</accession>
<dbReference type="EMBL" id="JACIUY010000058">
    <property type="protein sequence ID" value="MBB1086335.1"/>
    <property type="molecule type" value="Genomic_DNA"/>
</dbReference>
<sequence length="286" mass="31375">MKKSSVGTALAILVVLAAIIGGAVYRTQKNNRFVHSTTATLFFHGGGSSYRAETGMVNAAKRAGVTNTVIRADVTNNGKVTLHGNMHRGAINPIVEVNYENNRQLDFNKHGEYATNVVKMLKERYGVNKINMVGHSLGNISIIYYMLRNGQNKEMPKLEKQVDIAGHFGGLTLAGIPEDIAQPAGMKLNSAGKPNYMNATYKQMTAARKAYPKGQVAVLNIYGDIGNHTDGRVTNASSRSLQYLVASRAKSYTELKVTGKNAQHSKLHDNKQVNQALIKFLWQRKK</sequence>
<evidence type="ECO:0000313" key="2">
    <source>
        <dbReference type="EMBL" id="MBB1086335.1"/>
    </source>
</evidence>
<dbReference type="Gene3D" id="3.40.50.1820">
    <property type="entry name" value="alpha/beta hydrolase"/>
    <property type="match status" value="1"/>
</dbReference>
<organism evidence="2 3">
    <name type="scientific">Limosilactobacillus fastidiosus</name>
    <dbReference type="NCBI Taxonomy" id="2759855"/>
    <lineage>
        <taxon>Bacteria</taxon>
        <taxon>Bacillati</taxon>
        <taxon>Bacillota</taxon>
        <taxon>Bacilli</taxon>
        <taxon>Lactobacillales</taxon>
        <taxon>Lactobacillaceae</taxon>
        <taxon>Limosilactobacillus</taxon>
    </lineage>
</organism>
<keyword evidence="4" id="KW-1185">Reference proteome</keyword>